<accession>A0A9K3CV40</accession>
<evidence type="ECO:0000313" key="4">
    <source>
        <dbReference type="EMBL" id="GIQ84428.1"/>
    </source>
</evidence>
<evidence type="ECO:0000313" key="5">
    <source>
        <dbReference type="Proteomes" id="UP000265618"/>
    </source>
</evidence>
<reference evidence="2 5" key="2">
    <citation type="journal article" date="2018" name="PLoS ONE">
        <title>The draft genome of Kipferlia bialata reveals reductive genome evolution in fornicate parasites.</title>
        <authorList>
            <person name="Tanifuji G."/>
            <person name="Takabayashi S."/>
            <person name="Kume K."/>
            <person name="Takagi M."/>
            <person name="Nakayama T."/>
            <person name="Kamikawa R."/>
            <person name="Inagaki Y."/>
            <person name="Hashimoto T."/>
        </authorList>
    </citation>
    <scope>NUCLEOTIDE SEQUENCE [LARGE SCALE GENOMIC DNA]</scope>
    <source>
        <strain evidence="2">NY0173</strain>
    </source>
</reference>
<proteinExistence type="predicted"/>
<evidence type="ECO:0000256" key="1">
    <source>
        <dbReference type="SAM" id="MobiDB-lite"/>
    </source>
</evidence>
<feature type="region of interest" description="Disordered" evidence="1">
    <location>
        <begin position="2224"/>
        <end position="2258"/>
    </location>
</feature>
<evidence type="ECO:0000313" key="3">
    <source>
        <dbReference type="EMBL" id="GIQ83031.1"/>
    </source>
</evidence>
<dbReference type="EMBL" id="BDIP01000607">
    <property type="protein sequence ID" value="GIQ82159.1"/>
    <property type="molecule type" value="Genomic_DNA"/>
</dbReference>
<protein>
    <submittedName>
        <fullName evidence="2">Uncharacterized protein</fullName>
    </submittedName>
</protein>
<gene>
    <name evidence="2" type="ORF">KIPB_003245</name>
    <name evidence="3" type="ORF">KIPB_004277</name>
    <name evidence="4" type="ORF">KIPB_005915</name>
</gene>
<dbReference type="Proteomes" id="UP000265618">
    <property type="component" value="Unassembled WGS sequence"/>
</dbReference>
<name>A0A9K3CV40_9EUKA</name>
<keyword evidence="5" id="KW-1185">Reference proteome</keyword>
<dbReference type="InterPro" id="IPR040401">
    <property type="entry name" value="CCDC162"/>
</dbReference>
<organism evidence="2 5">
    <name type="scientific">Kipferlia bialata</name>
    <dbReference type="NCBI Taxonomy" id="797122"/>
    <lineage>
        <taxon>Eukaryota</taxon>
        <taxon>Metamonada</taxon>
        <taxon>Carpediemonas-like organisms</taxon>
        <taxon>Kipferlia</taxon>
    </lineage>
</organism>
<evidence type="ECO:0000313" key="2">
    <source>
        <dbReference type="EMBL" id="GIQ82159.1"/>
    </source>
</evidence>
<dbReference type="PANTHER" id="PTHR33331">
    <property type="entry name" value="COILED-COIL DOMAIN-CONTAINING PROTEIN 162"/>
    <property type="match status" value="1"/>
</dbReference>
<reference evidence="2" key="1">
    <citation type="submission" date="2016-10" db="EMBL/GenBank/DDBJ databases">
        <authorList>
            <person name="Tanifuji G."/>
            <person name="Kume K."/>
            <person name="Nakayama T."/>
            <person name="Takabayashi S."/>
            <person name="Hashimoto T."/>
        </authorList>
    </citation>
    <scope>NUCLEOTIDE SEQUENCE</scope>
    <source>
        <strain evidence="2">NY0173</strain>
    </source>
</reference>
<dbReference type="PANTHER" id="PTHR33331:SF13">
    <property type="entry name" value="COILED-COIL DOMAIN CONTAINING 162"/>
    <property type="match status" value="1"/>
</dbReference>
<sequence>MQSARSARTPRVPEEEAHSLPDIDLIPISTNDLLHSLRRDVAEEVKVLQGYEAERLNHYLRPSGSSKTELQAIPRPVPEGEDLIRANTASLKRFGDVPRPALPLVWGDLLTQQNLSAATPLVSVPADLVGVLWDYGMRAAREAFHMWRLCLLRYNRCHTKDVMASSQAILERMLVTHEQGWQSKRELLARLKAVAKEGNIKLSEAYIPLASLPTPGPDSLPPGLVEPVFEVANSSDAFVTVDDCLGVAKTMAVPLTVVDETMPRLQWLGESKRGLILRLAVDASMQSVSVPTVVCEQADADRMLSGLLPLCGSDASSVNATDSESVVLLQRRFKDEVSQVMQSLQVALTGEVNTQAPLLLVEPASLDGTILCPAATPHPPSPQTVNVEASETRVRDGPDTVAPSTSLLTGGGTDQVFGSVQATVRTTLAASTPDVAPGQFVLKLLRQMSGEHAALVKMGGQACHVASSSLDALYELRHLAILHLRREILFLSNQCSAVVQSLASDLYSGHATDMPAVFLPAFDPKAFIESQTDTASFYTVDPHGLDVLSAAGERVLLQSALDGLEDMDARHLVLASRVVAATPKDSPTVSRPALLVSILRLEVALHRAKKSLLLDLQCGLLNCVDVLQSRSLLILARRVAALQVEFGPDSDPLPYATANVRAIEGYAKTLHCLMTAAQAEVGTDIEGHPMDVGGGISMGMTDINPALAQAAMTLSTLFDVSDAVAHAFPSLSPQCIASGVGTAAHMEVLYVTQRRRDAGPLSDLPAPLRLAGQFGYISPDTVEATFEVALKEALERAEEVDTNFSTDVINSETVAGPSAAFLTPKRLLEAIPSPPSGTEARLTACVGASSLRQWSGWPQTEWPIPMQVCQNILNVVYAKRRLWSATLESAVLGQIYGAQCELLGLSARLALGDMEWEALEGRAEEEVLRESKREQADIGVQTAFDRSKGVSLEPEAVSFFAHAVDEITPTDLQGFVSLISLRRQVDLSASTVRSFGFDDAYDAPTYSLCAGPALVQRVAQAQLTFCSLLVACTRLSQPALDQVRRTQLTAEAEVIQSLGEATLMSRARDAVQKGDTFVTRRVALDDSDLHTSGMKVVTEQDPLLRLDRVTYLEALYSVVWQDLLYIVPVAQAGREMQGSVINPMTVRSAARKRLSQHHKRRADAVRDAVALSQDGTDAKAAVLSLRHAMISPYLSLISNAIRSIAVCAQIAGVAATCVSTLKSVDTGSVPYYVNEADAQEPTFAEDCTIGSFFAIPDPRFCADLLPTKDITLPVPTALVATLYALICHSDILSVLALMQTLEGGDVGSQVELIAQAVHTVVQEADKEERASQALKYLAKRRDTLVLSVLPCLLTCLRQSAHAEAEAEYNHCASIIARYCRSFQIPLGVSYYSFDGMHNVNLIAQSMGDSAGGDQAPKLECPATPSFALSSGPFLMSPTLPLPSRPMSGKAVSTLYKAVVDMAVGTEREGGASVGVPTRGAGHALNVRGSLPRAQLPRCAQAVGAVDCYTSWSLLCHPGYLTQSRVVSQLSGAEAESGGEGSLWRGMGLAGTSDVYCPLASVVSAVKAIQSQSLKLAIVSQSLRLELELEAELSLVSEDLTPSQRETEALRTVASLVSSSRVCNLFSYISLHRTHSMFSPGTMSSYSTAEDAFNDQVLRSLLIDIAQEGKHNTPESLLVEIQADQRVVDTAVSKYLRHLRLTSDQTLTIQREHALRERVVAEGLQRIEAECLRCFKAAIQELKVAIEDNRTETIPTQEHPTLPWVPFYAHTTLTKFNLSRIDDSHHVRSLQRDLLGRAETVHDSSGTVYMIPADSLVKALDAHAENLIEWQTQLMGTVQRRATMMVSTLKREAAEAHALADARQKRLEAVTAEVGRRVDSLAALSGFSQVTASTRLRYLATGLASDLETLEADLRAKIHGEYSERLQTLAGRLLAVEDRAIDYREEHGQAVRSTLHEARKDALNKLADKQQLESVKSALRRFVTLDDEAMQLRTALETQCRLTRKARVFGQMRISSLQSRLGEQVESLTSQMERKTAMLRQVRAQQMASEDILRNQLSQTQEALSKSEVETAALRQKLSKFGRQRDNLLQWKGRKSRVLTNVSQHLGDLNASAQLDSARMLEALHKSRSEGTQLRRALDQQERIADLEQHKLSQRIAELTSALQQERRVKRDAVARAEETAARLAALQQSGTAVKGVQGQSIRRAVLSETEGLRRELYSAQRTVRRLKSAKPRGVSARPSSAYHPMDEEERPQTSLGLRPVARTNLPFLQ</sequence>
<comment type="caution">
    <text evidence="2">The sequence shown here is derived from an EMBL/GenBank/DDBJ whole genome shotgun (WGS) entry which is preliminary data.</text>
</comment>
<dbReference type="EMBL" id="BDIP01000900">
    <property type="protein sequence ID" value="GIQ83031.1"/>
    <property type="molecule type" value="Genomic_DNA"/>
</dbReference>
<dbReference type="EMBL" id="BDIP01001453">
    <property type="protein sequence ID" value="GIQ84428.1"/>
    <property type="molecule type" value="Genomic_DNA"/>
</dbReference>